<evidence type="ECO:0000256" key="2">
    <source>
        <dbReference type="ARBA" id="ARBA00022695"/>
    </source>
</evidence>
<evidence type="ECO:0000256" key="3">
    <source>
        <dbReference type="ARBA" id="ARBA00022722"/>
    </source>
</evidence>
<evidence type="ECO:0000256" key="4">
    <source>
        <dbReference type="ARBA" id="ARBA00022759"/>
    </source>
</evidence>
<proteinExistence type="predicted"/>
<sequence>MLAVPPVLNRPIVGTPLLLYISVSDAAVRVVLVQESDGGQQTGTKLRYQRIEKAALALVVTLRRLRPYFQNFSVVVRTDLPIRQIWPGEWWLGASGYPSLTSHLREEAMSKHRNTAVGEPDKGEWYLLVDRSSNRSGSGAEIILEGLTEIIIEQSLHFEFKASNNQAEYEALLAGMRLA</sequence>
<dbReference type="Pfam" id="PF17917">
    <property type="entry name" value="RT_RNaseH"/>
    <property type="match status" value="1"/>
</dbReference>
<evidence type="ECO:0000256" key="6">
    <source>
        <dbReference type="ARBA" id="ARBA00022918"/>
    </source>
</evidence>
<comment type="caution">
    <text evidence="8">The sequence shown here is derived from an EMBL/GenBank/DDBJ whole genome shotgun (WGS) entry which is preliminary data.</text>
</comment>
<keyword evidence="3" id="KW-0540">Nuclease</keyword>
<dbReference type="InterPro" id="IPR043502">
    <property type="entry name" value="DNA/RNA_pol_sf"/>
</dbReference>
<name>A0A371H0K2_MUCPR</name>
<keyword evidence="4" id="KW-0255">Endonuclease</keyword>
<dbReference type="EMBL" id="QJKJ01003912">
    <property type="protein sequence ID" value="RDX96315.1"/>
    <property type="molecule type" value="Genomic_DNA"/>
</dbReference>
<dbReference type="GO" id="GO:0004519">
    <property type="term" value="F:endonuclease activity"/>
    <property type="evidence" value="ECO:0007669"/>
    <property type="project" value="UniProtKB-KW"/>
</dbReference>
<evidence type="ECO:0000313" key="9">
    <source>
        <dbReference type="Proteomes" id="UP000257109"/>
    </source>
</evidence>
<keyword evidence="5" id="KW-0378">Hydrolase</keyword>
<gene>
    <name evidence="8" type="ORF">CR513_21031</name>
</gene>
<dbReference type="Proteomes" id="UP000257109">
    <property type="component" value="Unassembled WGS sequence"/>
</dbReference>
<feature type="non-terminal residue" evidence="8">
    <location>
        <position position="1"/>
    </location>
</feature>
<dbReference type="SUPFAM" id="SSF56672">
    <property type="entry name" value="DNA/RNA polymerases"/>
    <property type="match status" value="1"/>
</dbReference>
<dbReference type="AlphaFoldDB" id="A0A371H0K2"/>
<evidence type="ECO:0000259" key="7">
    <source>
        <dbReference type="Pfam" id="PF17917"/>
    </source>
</evidence>
<dbReference type="InterPro" id="IPR041373">
    <property type="entry name" value="RT_RNaseH"/>
</dbReference>
<reference evidence="8" key="1">
    <citation type="submission" date="2018-05" db="EMBL/GenBank/DDBJ databases">
        <title>Draft genome of Mucuna pruriens seed.</title>
        <authorList>
            <person name="Nnadi N.E."/>
            <person name="Vos R."/>
            <person name="Hasami M.H."/>
            <person name="Devisetty U.K."/>
            <person name="Aguiy J.C."/>
        </authorList>
    </citation>
    <scope>NUCLEOTIDE SEQUENCE [LARGE SCALE GENOMIC DNA]</scope>
    <source>
        <strain evidence="8">JCA_2017</strain>
    </source>
</reference>
<keyword evidence="1" id="KW-0808">Transferase</keyword>
<evidence type="ECO:0000256" key="1">
    <source>
        <dbReference type="ARBA" id="ARBA00022679"/>
    </source>
</evidence>
<keyword evidence="6" id="KW-0695">RNA-directed DNA polymerase</keyword>
<keyword evidence="2" id="KW-0548">Nucleotidyltransferase</keyword>
<evidence type="ECO:0000313" key="8">
    <source>
        <dbReference type="EMBL" id="RDX96315.1"/>
    </source>
</evidence>
<protein>
    <recommendedName>
        <fullName evidence="7">Reverse transcriptase RNase H-like domain-containing protein</fullName>
    </recommendedName>
</protein>
<dbReference type="PANTHER" id="PTHR48475:SF2">
    <property type="entry name" value="RIBONUCLEASE H"/>
    <property type="match status" value="1"/>
</dbReference>
<accession>A0A371H0K2</accession>
<dbReference type="GO" id="GO:0003964">
    <property type="term" value="F:RNA-directed DNA polymerase activity"/>
    <property type="evidence" value="ECO:0007669"/>
    <property type="project" value="UniProtKB-KW"/>
</dbReference>
<dbReference type="OrthoDB" id="5599418at2759"/>
<keyword evidence="9" id="KW-1185">Reference proteome</keyword>
<dbReference type="GO" id="GO:0016787">
    <property type="term" value="F:hydrolase activity"/>
    <property type="evidence" value="ECO:0007669"/>
    <property type="project" value="UniProtKB-KW"/>
</dbReference>
<dbReference type="PANTHER" id="PTHR48475">
    <property type="entry name" value="RIBONUCLEASE H"/>
    <property type="match status" value="1"/>
</dbReference>
<feature type="domain" description="Reverse transcriptase RNase H-like" evidence="7">
    <location>
        <begin position="16"/>
        <end position="79"/>
    </location>
</feature>
<organism evidence="8 9">
    <name type="scientific">Mucuna pruriens</name>
    <name type="common">Velvet bean</name>
    <name type="synonym">Dolichos pruriens</name>
    <dbReference type="NCBI Taxonomy" id="157652"/>
    <lineage>
        <taxon>Eukaryota</taxon>
        <taxon>Viridiplantae</taxon>
        <taxon>Streptophyta</taxon>
        <taxon>Embryophyta</taxon>
        <taxon>Tracheophyta</taxon>
        <taxon>Spermatophyta</taxon>
        <taxon>Magnoliopsida</taxon>
        <taxon>eudicotyledons</taxon>
        <taxon>Gunneridae</taxon>
        <taxon>Pentapetalae</taxon>
        <taxon>rosids</taxon>
        <taxon>fabids</taxon>
        <taxon>Fabales</taxon>
        <taxon>Fabaceae</taxon>
        <taxon>Papilionoideae</taxon>
        <taxon>50 kb inversion clade</taxon>
        <taxon>NPAAA clade</taxon>
        <taxon>indigoferoid/millettioid clade</taxon>
        <taxon>Phaseoleae</taxon>
        <taxon>Mucuna</taxon>
    </lineage>
</organism>
<evidence type="ECO:0000256" key="5">
    <source>
        <dbReference type="ARBA" id="ARBA00022801"/>
    </source>
</evidence>